<dbReference type="PANTHER" id="PTHR30203:SF33">
    <property type="entry name" value="BLR4455 PROTEIN"/>
    <property type="match status" value="1"/>
</dbReference>
<keyword evidence="1" id="KW-0175">Coiled coil</keyword>
<dbReference type="Gene3D" id="2.20.200.10">
    <property type="entry name" value="Outer membrane efflux proteins (OEP)"/>
    <property type="match status" value="1"/>
</dbReference>
<gene>
    <name evidence="2" type="ORF">LCGC14_0057540</name>
</gene>
<dbReference type="PROSITE" id="PS51257">
    <property type="entry name" value="PROKAR_LIPOPROTEIN"/>
    <property type="match status" value="1"/>
</dbReference>
<sequence length="501" mass="55524">MFLTFKEEPNVVFKGLLTPLLVGAILSGCAMGPEYQAPDIALPEEWPEHVFLSDKQHHDWSDWWRQFQDPKLDALVKQATSENLELRLQLQRIQEARAQLGMSRAEQFPTVALQAEASRERTPGAMLPGNGDMEPIRDLIESTNNMFSITGVLEYEVDLWGRLAREREAAEAMLEESAFAHDAARIGIITDVVSTYFNLRSAEAQYRITENTLASQAESYRLEQLRFDLGDTDELALRQAQSELETSRAELPGLRQRVRLLEGALAILVGKSPAELFAELDFGDSQLDEIVLPSGMPSVLPSDLLQRRPDIRAAEATMIAANARIGSAEASRLPSLNLSAFLGSSTADTTDLFTSSAETWGLGASIAGPLFDFGRARAQVETAEAQAEQANTQYRATVNTAFNEVRDALVTYDTSGERIDTIHKQVEAISHTYDLAKIRYREGMTSFIEVLDAQRAQHSAELELAEAMRDRLTATATLFKALGGGWEDPRDAVELAMQQEE</sequence>
<accession>A0A0F9VQ00</accession>
<dbReference type="Gene3D" id="1.20.1600.10">
    <property type="entry name" value="Outer membrane efflux proteins (OEP)"/>
    <property type="match status" value="1"/>
</dbReference>
<dbReference type="SUPFAM" id="SSF56954">
    <property type="entry name" value="Outer membrane efflux proteins (OEP)"/>
    <property type="match status" value="1"/>
</dbReference>
<organism evidence="2">
    <name type="scientific">marine sediment metagenome</name>
    <dbReference type="NCBI Taxonomy" id="412755"/>
    <lineage>
        <taxon>unclassified sequences</taxon>
        <taxon>metagenomes</taxon>
        <taxon>ecological metagenomes</taxon>
    </lineage>
</organism>
<evidence type="ECO:0008006" key="3">
    <source>
        <dbReference type="Google" id="ProtNLM"/>
    </source>
</evidence>
<evidence type="ECO:0000313" key="2">
    <source>
        <dbReference type="EMBL" id="KKO07186.1"/>
    </source>
</evidence>
<dbReference type="InterPro" id="IPR010131">
    <property type="entry name" value="MdtP/NodT-like"/>
</dbReference>
<dbReference type="EMBL" id="LAZR01000013">
    <property type="protein sequence ID" value="KKO07186.1"/>
    <property type="molecule type" value="Genomic_DNA"/>
</dbReference>
<dbReference type="AlphaFoldDB" id="A0A0F9VQ00"/>
<dbReference type="InterPro" id="IPR003423">
    <property type="entry name" value="OMP_efflux"/>
</dbReference>
<feature type="coiled-coil region" evidence="1">
    <location>
        <begin position="448"/>
        <end position="475"/>
    </location>
</feature>
<dbReference type="GO" id="GO:0016020">
    <property type="term" value="C:membrane"/>
    <property type="evidence" value="ECO:0007669"/>
    <property type="project" value="InterPro"/>
</dbReference>
<dbReference type="NCBIfam" id="TIGR01845">
    <property type="entry name" value="outer_NodT"/>
    <property type="match status" value="1"/>
</dbReference>
<evidence type="ECO:0000256" key="1">
    <source>
        <dbReference type="SAM" id="Coils"/>
    </source>
</evidence>
<reference evidence="2" key="1">
    <citation type="journal article" date="2015" name="Nature">
        <title>Complex archaea that bridge the gap between prokaryotes and eukaryotes.</title>
        <authorList>
            <person name="Spang A."/>
            <person name="Saw J.H."/>
            <person name="Jorgensen S.L."/>
            <person name="Zaremba-Niedzwiedzka K."/>
            <person name="Martijn J."/>
            <person name="Lind A.E."/>
            <person name="van Eijk R."/>
            <person name="Schleper C."/>
            <person name="Guy L."/>
            <person name="Ettema T.J."/>
        </authorList>
    </citation>
    <scope>NUCLEOTIDE SEQUENCE</scope>
</reference>
<protein>
    <recommendedName>
        <fullName evidence="3">RND transporter</fullName>
    </recommendedName>
</protein>
<dbReference type="GO" id="GO:0015562">
    <property type="term" value="F:efflux transmembrane transporter activity"/>
    <property type="evidence" value="ECO:0007669"/>
    <property type="project" value="InterPro"/>
</dbReference>
<proteinExistence type="predicted"/>
<comment type="caution">
    <text evidence="2">The sequence shown here is derived from an EMBL/GenBank/DDBJ whole genome shotgun (WGS) entry which is preliminary data.</text>
</comment>
<feature type="coiled-coil region" evidence="1">
    <location>
        <begin position="373"/>
        <end position="400"/>
    </location>
</feature>
<name>A0A0F9VQ00_9ZZZZ</name>
<dbReference type="PANTHER" id="PTHR30203">
    <property type="entry name" value="OUTER MEMBRANE CATION EFFLUX PROTEIN"/>
    <property type="match status" value="1"/>
</dbReference>
<dbReference type="Pfam" id="PF02321">
    <property type="entry name" value="OEP"/>
    <property type="match status" value="2"/>
</dbReference>